<name>A0ABX8AAB8_9BRAD</name>
<gene>
    <name evidence="1" type="ORF">RPMA_07735</name>
</gene>
<reference evidence="1 2" key="1">
    <citation type="submission" date="2019-02" db="EMBL/GenBank/DDBJ databases">
        <title>Emended description of the genus Rhodopseudomonas and description of Rhodopseudomonas albus sp. nov., a non-phototrophic, heavy-metal-tolerant bacterium isolated from garden soil.</title>
        <authorList>
            <person name="Bao Z."/>
            <person name="Cao W.W."/>
            <person name="Sato Y."/>
            <person name="Nishizawa T."/>
            <person name="Zhao J."/>
            <person name="Guo Y."/>
            <person name="Ohta H."/>
        </authorList>
    </citation>
    <scope>NUCLEOTIDE SEQUENCE [LARGE SCALE GENOMIC DNA]</scope>
    <source>
        <strain evidence="1 2">SK50-23</strain>
    </source>
</reference>
<sequence>MFFTPDQLVEHPGFAACLQRQSAGLIGAFEGNPRLTAVFATQQRWLMAHAALALYFRSPERRIKLADFFDVVALHEIASRNTADTFVKEMVHYDFARATEDERDKRTRPIEPTAESLAQVHGWLMLHLATLDGLDGGSRYTRAMAHDDILVRVQPLVADGLLVSPAIRKPDKTFALFTWINSGGLVMDRIMAGISLDDIQNDRIPTASTSAIDMVVGLALSRGHLLRKLRAAEAIGSLGWAGKRGQSAMWISQGFWREYAMAQAEKLVIIERAYAAGAP</sequence>
<dbReference type="RefSeq" id="WP_211912275.1">
    <property type="nucleotide sequence ID" value="NZ_CP036498.1"/>
</dbReference>
<proteinExistence type="predicted"/>
<protein>
    <submittedName>
        <fullName evidence="1">Uncharacterized protein</fullName>
    </submittedName>
</protein>
<dbReference type="Proteomes" id="UP000682843">
    <property type="component" value="Chromosome"/>
</dbReference>
<dbReference type="EMBL" id="CP036498">
    <property type="protein sequence ID" value="QUS38735.1"/>
    <property type="molecule type" value="Genomic_DNA"/>
</dbReference>
<organism evidence="1 2">
    <name type="scientific">Tardiphaga alba</name>
    <dbReference type="NCBI Taxonomy" id="340268"/>
    <lineage>
        <taxon>Bacteria</taxon>
        <taxon>Pseudomonadati</taxon>
        <taxon>Pseudomonadota</taxon>
        <taxon>Alphaproteobacteria</taxon>
        <taxon>Hyphomicrobiales</taxon>
        <taxon>Nitrobacteraceae</taxon>
        <taxon>Tardiphaga</taxon>
    </lineage>
</organism>
<accession>A0ABX8AAB8</accession>
<evidence type="ECO:0000313" key="1">
    <source>
        <dbReference type="EMBL" id="QUS38735.1"/>
    </source>
</evidence>
<keyword evidence="2" id="KW-1185">Reference proteome</keyword>
<evidence type="ECO:0000313" key="2">
    <source>
        <dbReference type="Proteomes" id="UP000682843"/>
    </source>
</evidence>